<dbReference type="Pfam" id="PF03592">
    <property type="entry name" value="Terminase_2"/>
    <property type="match status" value="1"/>
</dbReference>
<dbReference type="GO" id="GO:0051276">
    <property type="term" value="P:chromosome organization"/>
    <property type="evidence" value="ECO:0007669"/>
    <property type="project" value="InterPro"/>
</dbReference>
<comment type="caution">
    <text evidence="1">The sequence shown here is derived from an EMBL/GenBank/DDBJ whole genome shotgun (WGS) entry which is preliminary data.</text>
</comment>
<dbReference type="EMBL" id="LAZR01059004">
    <property type="protein sequence ID" value="KKK68704.1"/>
    <property type="molecule type" value="Genomic_DNA"/>
</dbReference>
<proteinExistence type="predicted"/>
<accession>A0A0F8ZQL8</accession>
<evidence type="ECO:0000313" key="1">
    <source>
        <dbReference type="EMBL" id="KKK68704.1"/>
    </source>
</evidence>
<dbReference type="AlphaFoldDB" id="A0A0F8ZQL8"/>
<protein>
    <recommendedName>
        <fullName evidence="2">Terminase small subunit</fullName>
    </recommendedName>
</protein>
<dbReference type="Gene3D" id="1.10.10.1400">
    <property type="entry name" value="Terminase, small subunit, N-terminal DNA-binding domain, HTH motif"/>
    <property type="match status" value="1"/>
</dbReference>
<evidence type="ECO:0008006" key="2">
    <source>
        <dbReference type="Google" id="ProtNLM"/>
    </source>
</evidence>
<sequence length="155" mass="17193">MLTAKQEAFALYLFQDTPEIDAYREAGYSVAGRSIDAVYVDACRLAANPKIVLRLQELRQPAVNSTKMLVIEREERLSDIAREDITSAKGTPLRVPNISAIQELNKMDKLYSDSPPGFQDNSKNIYFILNGDQSLIDGIGKRLNNSIKGGDDAVE</sequence>
<name>A0A0F8ZQL8_9ZZZZ</name>
<dbReference type="InterPro" id="IPR005335">
    <property type="entry name" value="Terminase_ssu"/>
</dbReference>
<reference evidence="1" key="1">
    <citation type="journal article" date="2015" name="Nature">
        <title>Complex archaea that bridge the gap between prokaryotes and eukaryotes.</title>
        <authorList>
            <person name="Spang A."/>
            <person name="Saw J.H."/>
            <person name="Jorgensen S.L."/>
            <person name="Zaremba-Niedzwiedzka K."/>
            <person name="Martijn J."/>
            <person name="Lind A.E."/>
            <person name="van Eijk R."/>
            <person name="Schleper C."/>
            <person name="Guy L."/>
            <person name="Ettema T.J."/>
        </authorList>
    </citation>
    <scope>NUCLEOTIDE SEQUENCE</scope>
</reference>
<organism evidence="1">
    <name type="scientific">marine sediment metagenome</name>
    <dbReference type="NCBI Taxonomy" id="412755"/>
    <lineage>
        <taxon>unclassified sequences</taxon>
        <taxon>metagenomes</taxon>
        <taxon>ecological metagenomes</taxon>
    </lineage>
</organism>
<dbReference type="InterPro" id="IPR038713">
    <property type="entry name" value="Terminase_Gp1_N_sf"/>
</dbReference>
<gene>
    <name evidence="1" type="ORF">LCGC14_2941370</name>
</gene>